<feature type="domain" description="DUF1023" evidence="2">
    <location>
        <begin position="280"/>
        <end position="488"/>
    </location>
</feature>
<dbReference type="SUPFAM" id="SSF53474">
    <property type="entry name" value="alpha/beta-Hydrolases"/>
    <property type="match status" value="1"/>
</dbReference>
<sequence length="555" mass="59764">MLDYAAELVKQNDSFVAKVDQMEQSVDKAMNHWKGDAAAAASEKAMAHKLHGNHLATTIVGIADQYNIYGVSLGDTRTALIRILDVEMKDSGMTVDDDGNVTAPRVPTGTGQPNSASGPLTQQMLDGQASGFQTRIKSLLTQFGDGETTAAKAITTDLQELADYEKKPDGKPVRSDVQSILDGKSQLPTDPKKLHDFWEGLTPAEKDAIYEKDQYVGNRDGLPSVDRDHYNREKLDDELTRAQNGDPAVKDKLGDLQAIQKTLADNPEAMLMLMDTQTGKMTHAAVAVGNPDTAANVSVHAPGLNTNVKDSLGGMVTEAKAVKDLAENRLRRLDPKDPNYGQKAGQKEVPVVWIGSDLPQGNMWPPTKWDSHTVDGLSVIDDKMAKDGAPKLASFYDGVRASHDDGSVHLTAVGHSYGSLMTGLAVQESGHQPVDDLLVYGSPGLDLPYKHSWWPVAGDQDVSKLHVPDGHRYEMTGGDDTVAKLPGFGDNPRVLPGFTHLETAAHTTLDDVNRDGASGHPDYPRFGSDGKTLRTSGWNIATIVAGLPTEAVKKP</sequence>
<dbReference type="EMBL" id="WMBB01000006">
    <property type="protein sequence ID" value="MTE14146.1"/>
    <property type="molecule type" value="Genomic_DNA"/>
</dbReference>
<dbReference type="Pfam" id="PF06259">
    <property type="entry name" value="Abhydrolase_8"/>
    <property type="match status" value="1"/>
</dbReference>
<gene>
    <name evidence="3" type="ORF">GLP40_15410</name>
</gene>
<reference evidence="3 4" key="1">
    <citation type="submission" date="2019-11" db="EMBL/GenBank/DDBJ databases">
        <title>Nocardia sp. nov. CT2-14 isolated from soil.</title>
        <authorList>
            <person name="Kanchanasin P."/>
            <person name="Tanasupawat S."/>
            <person name="Yuki M."/>
            <person name="Kudo T."/>
        </authorList>
    </citation>
    <scope>NUCLEOTIDE SEQUENCE [LARGE SCALE GENOMIC DNA]</scope>
    <source>
        <strain evidence="3 4">CT2-14</strain>
    </source>
</reference>
<organism evidence="3 4">
    <name type="scientific">Nocardia aurantiaca</name>
    <dbReference type="NCBI Taxonomy" id="2675850"/>
    <lineage>
        <taxon>Bacteria</taxon>
        <taxon>Bacillati</taxon>
        <taxon>Actinomycetota</taxon>
        <taxon>Actinomycetes</taxon>
        <taxon>Mycobacteriales</taxon>
        <taxon>Nocardiaceae</taxon>
        <taxon>Nocardia</taxon>
    </lineage>
</organism>
<proteinExistence type="predicted"/>
<evidence type="ECO:0000259" key="2">
    <source>
        <dbReference type="Pfam" id="PF06259"/>
    </source>
</evidence>
<evidence type="ECO:0000313" key="4">
    <source>
        <dbReference type="Proteomes" id="UP000432464"/>
    </source>
</evidence>
<name>A0A6I3L0K0_9NOCA</name>
<dbReference type="InterPro" id="IPR036689">
    <property type="entry name" value="ESAT-6-like_sf"/>
</dbReference>
<feature type="compositionally biased region" description="Polar residues" evidence="1">
    <location>
        <begin position="109"/>
        <end position="118"/>
    </location>
</feature>
<dbReference type="InterPro" id="IPR029058">
    <property type="entry name" value="AB_hydrolase_fold"/>
</dbReference>
<evidence type="ECO:0000256" key="1">
    <source>
        <dbReference type="SAM" id="MobiDB-lite"/>
    </source>
</evidence>
<accession>A0A6I3L0K0</accession>
<feature type="region of interest" description="Disordered" evidence="1">
    <location>
        <begin position="95"/>
        <end position="118"/>
    </location>
</feature>
<comment type="caution">
    <text evidence="3">The sequence shown here is derived from an EMBL/GenBank/DDBJ whole genome shotgun (WGS) entry which is preliminary data.</text>
</comment>
<dbReference type="InterPro" id="IPR010427">
    <property type="entry name" value="DUF1023"/>
</dbReference>
<keyword evidence="4" id="KW-1185">Reference proteome</keyword>
<dbReference type="Proteomes" id="UP000432464">
    <property type="component" value="Unassembled WGS sequence"/>
</dbReference>
<dbReference type="SUPFAM" id="SSF140453">
    <property type="entry name" value="EsxAB dimer-like"/>
    <property type="match status" value="1"/>
</dbReference>
<protein>
    <recommendedName>
        <fullName evidence="2">DUF1023 domain-containing protein</fullName>
    </recommendedName>
</protein>
<dbReference type="RefSeq" id="WP_154788544.1">
    <property type="nucleotide sequence ID" value="NZ_WMBB01000006.1"/>
</dbReference>
<evidence type="ECO:0000313" key="3">
    <source>
        <dbReference type="EMBL" id="MTE14146.1"/>
    </source>
</evidence>
<dbReference type="AlphaFoldDB" id="A0A6I3L0K0"/>